<evidence type="ECO:0000313" key="14">
    <source>
        <dbReference type="Proteomes" id="UP001152561"/>
    </source>
</evidence>
<sequence>MADAVVSFLVENLLQILSENVELIKGVDDEFKNLLEEVKRLKAFLDDAAKFHSDSKQWEQLVKEIQKTVHKAEDAIDKFLVQSKLHREKNKVGRFLDVGHLNTVRDLAKEIRCIHEQVKELRQNNQTAFQPRPVLELPQKVHEVMQGPSLEDAEVVGFDEEANKVIKRLVEGPAECLDIVPVVGMPGLGKTTLARKIYNDSRLSFEFFSVTWIFVGRTYNIKDIFLHILKVFTKRIEEHQGEDVDKLAKVISGYMNKGGRCLIVLDDVWVAEVIDHVRKVFPENQKGHRIMMTTRDRYLATYANPDPHDLKFLTETESFELLVKRVFGKLGNCPAELKELGEKIAVSCDGVPLALVVIAGALRGRPKTSDWERVERNVAEHLYNKNNQENCLKFVEMSYDRLPQEVQTCFLYCGIFPRGFDIPSWKLIRMWIAEGLIKPQQTYTLEEIAELHLNDLVNRNLVILLQKKSDGQIKTCRLHDMLHEFCRKEATNKWLFQEIFTTADHAIPSIQDSDTCRRLCIQSPILYDFLSTKPFAEHVRSFYCFSKQQKEIELSPNDIKLIHKAFPLIRVLDVESLKYLFSKDFNNLFHLRYIAISGDFKALPTTFGKFWNLQTLILNTCTSEPTLDVKAEIWNMLQLRHLHTNIPAKLPSPSTTTGRASCLQTLSMVAPESCKKDVLAKACNLKKLSIRGPMSAFLESKGGISNLEELKCLEHLKLLNDVLYMNKSLHLPAAFFRLVRTVKKLTLANTRFAWSEADRLGHLEALEVLKLKENAFMGESWKPEEGGFSHLQVLWIERAELETWEASNLHFPILRHLVLVSCDKLNGVPLGLADIPNLHEMKLENTSKAVKSAKDILEHKTSLNMKFKYSVFPPETESKAPQ</sequence>
<evidence type="ECO:0000259" key="10">
    <source>
        <dbReference type="Pfam" id="PF00931"/>
    </source>
</evidence>
<keyword evidence="7" id="KW-0067">ATP-binding</keyword>
<evidence type="ECO:0000256" key="6">
    <source>
        <dbReference type="ARBA" id="ARBA00022821"/>
    </source>
</evidence>
<evidence type="ECO:0000256" key="2">
    <source>
        <dbReference type="ARBA" id="ARBA00008894"/>
    </source>
</evidence>
<evidence type="ECO:0000256" key="1">
    <source>
        <dbReference type="ARBA" id="ARBA00004170"/>
    </source>
</evidence>
<feature type="domain" description="Disease resistance protein winged helix" evidence="12">
    <location>
        <begin position="415"/>
        <end position="485"/>
    </location>
</feature>
<dbReference type="Pfam" id="PF00931">
    <property type="entry name" value="NB-ARC"/>
    <property type="match status" value="1"/>
</dbReference>
<dbReference type="Gene3D" id="3.40.50.300">
    <property type="entry name" value="P-loop containing nucleotide triphosphate hydrolases"/>
    <property type="match status" value="1"/>
</dbReference>
<comment type="caution">
    <text evidence="13">The sequence shown here is derived from an EMBL/GenBank/DDBJ whole genome shotgun (WGS) entry which is preliminary data.</text>
</comment>
<comment type="subcellular location">
    <subcellularLocation>
        <location evidence="1">Membrane</location>
        <topology evidence="1">Peripheral membrane protein</topology>
    </subcellularLocation>
</comment>
<dbReference type="Gene3D" id="1.10.8.430">
    <property type="entry name" value="Helical domain of apoptotic protease-activating factors"/>
    <property type="match status" value="1"/>
</dbReference>
<dbReference type="GO" id="GO:0051607">
    <property type="term" value="P:defense response to virus"/>
    <property type="evidence" value="ECO:0007669"/>
    <property type="project" value="UniProtKB-ARBA"/>
</dbReference>
<dbReference type="InterPro" id="IPR002182">
    <property type="entry name" value="NB-ARC"/>
</dbReference>
<keyword evidence="8" id="KW-0175">Coiled coil</keyword>
<proteinExistence type="inferred from homology"/>
<dbReference type="OrthoDB" id="1275265at2759"/>
<evidence type="ECO:0000256" key="5">
    <source>
        <dbReference type="ARBA" id="ARBA00022741"/>
    </source>
</evidence>
<keyword evidence="6" id="KW-0611">Plant defense</keyword>
<organism evidence="13 14">
    <name type="scientific">Anisodus acutangulus</name>
    <dbReference type="NCBI Taxonomy" id="402998"/>
    <lineage>
        <taxon>Eukaryota</taxon>
        <taxon>Viridiplantae</taxon>
        <taxon>Streptophyta</taxon>
        <taxon>Embryophyta</taxon>
        <taxon>Tracheophyta</taxon>
        <taxon>Spermatophyta</taxon>
        <taxon>Magnoliopsida</taxon>
        <taxon>eudicotyledons</taxon>
        <taxon>Gunneridae</taxon>
        <taxon>Pentapetalae</taxon>
        <taxon>asterids</taxon>
        <taxon>lamiids</taxon>
        <taxon>Solanales</taxon>
        <taxon>Solanaceae</taxon>
        <taxon>Solanoideae</taxon>
        <taxon>Hyoscyameae</taxon>
        <taxon>Anisodus</taxon>
    </lineage>
</organism>
<dbReference type="InterPro" id="IPR036388">
    <property type="entry name" value="WH-like_DNA-bd_sf"/>
</dbReference>
<evidence type="ECO:0000256" key="7">
    <source>
        <dbReference type="ARBA" id="ARBA00022840"/>
    </source>
</evidence>
<evidence type="ECO:0000256" key="3">
    <source>
        <dbReference type="ARBA" id="ARBA00022614"/>
    </source>
</evidence>
<dbReference type="InterPro" id="IPR027417">
    <property type="entry name" value="P-loop_NTPase"/>
</dbReference>
<dbReference type="InterPro" id="IPR042197">
    <property type="entry name" value="Apaf_helical"/>
</dbReference>
<dbReference type="PANTHER" id="PTHR23155:SF1193">
    <property type="entry name" value="DISEASE RESISTANCE PROTEIN RPP13-RELATED"/>
    <property type="match status" value="1"/>
</dbReference>
<dbReference type="InterPro" id="IPR041118">
    <property type="entry name" value="Rx_N"/>
</dbReference>
<reference evidence="14" key="1">
    <citation type="journal article" date="2023" name="Proc. Natl. Acad. Sci. U.S.A.">
        <title>Genomic and structural basis for evolution of tropane alkaloid biosynthesis.</title>
        <authorList>
            <person name="Wanga Y.-J."/>
            <person name="Taina T."/>
            <person name="Yua J.-Y."/>
            <person name="Lia J."/>
            <person name="Xua B."/>
            <person name="Chenc J."/>
            <person name="D'Auriad J.C."/>
            <person name="Huanga J.-P."/>
            <person name="Huanga S.-X."/>
        </authorList>
    </citation>
    <scope>NUCLEOTIDE SEQUENCE [LARGE SCALE GENOMIC DNA]</scope>
    <source>
        <strain evidence="14">cv. KIB-2019</strain>
    </source>
</reference>
<comment type="similarity">
    <text evidence="2">Belongs to the disease resistance NB-LRR family.</text>
</comment>
<dbReference type="GO" id="GO:0016020">
    <property type="term" value="C:membrane"/>
    <property type="evidence" value="ECO:0007669"/>
    <property type="project" value="UniProtKB-SubCell"/>
</dbReference>
<dbReference type="InterPro" id="IPR044974">
    <property type="entry name" value="Disease_R_plants"/>
</dbReference>
<dbReference type="Gene3D" id="1.10.10.10">
    <property type="entry name" value="Winged helix-like DNA-binding domain superfamily/Winged helix DNA-binding domain"/>
    <property type="match status" value="1"/>
</dbReference>
<dbReference type="Pfam" id="PF18052">
    <property type="entry name" value="Rx_N"/>
    <property type="match status" value="1"/>
</dbReference>
<dbReference type="CDD" id="cd14798">
    <property type="entry name" value="RX-CC_like"/>
    <property type="match status" value="1"/>
</dbReference>
<dbReference type="FunFam" id="1.10.10.10:FF:000322">
    <property type="entry name" value="Probable disease resistance protein At1g63360"/>
    <property type="match status" value="1"/>
</dbReference>
<protein>
    <submittedName>
        <fullName evidence="13">Uncharacterized protein</fullName>
    </submittedName>
</protein>
<dbReference type="GO" id="GO:0043531">
    <property type="term" value="F:ADP binding"/>
    <property type="evidence" value="ECO:0007669"/>
    <property type="project" value="InterPro"/>
</dbReference>
<dbReference type="AlphaFoldDB" id="A0A9Q1MRQ6"/>
<dbReference type="Gene3D" id="1.20.5.4130">
    <property type="match status" value="1"/>
</dbReference>
<dbReference type="InterPro" id="IPR038005">
    <property type="entry name" value="RX-like_CC"/>
</dbReference>
<dbReference type="GO" id="GO:0098542">
    <property type="term" value="P:defense response to other organism"/>
    <property type="evidence" value="ECO:0007669"/>
    <property type="project" value="TreeGrafter"/>
</dbReference>
<evidence type="ECO:0000259" key="11">
    <source>
        <dbReference type="Pfam" id="PF18052"/>
    </source>
</evidence>
<dbReference type="PANTHER" id="PTHR23155">
    <property type="entry name" value="DISEASE RESISTANCE PROTEIN RP"/>
    <property type="match status" value="1"/>
</dbReference>
<dbReference type="FunFam" id="3.40.50.300:FF:001091">
    <property type="entry name" value="Probable disease resistance protein At1g61300"/>
    <property type="match status" value="1"/>
</dbReference>
<dbReference type="SUPFAM" id="SSF52540">
    <property type="entry name" value="P-loop containing nucleoside triphosphate hydrolases"/>
    <property type="match status" value="1"/>
</dbReference>
<dbReference type="Gene3D" id="3.80.10.10">
    <property type="entry name" value="Ribonuclease Inhibitor"/>
    <property type="match status" value="1"/>
</dbReference>
<keyword evidence="4" id="KW-0677">Repeat</keyword>
<name>A0A9Q1MRQ6_9SOLA</name>
<dbReference type="GO" id="GO:0005524">
    <property type="term" value="F:ATP binding"/>
    <property type="evidence" value="ECO:0007669"/>
    <property type="project" value="UniProtKB-KW"/>
</dbReference>
<evidence type="ECO:0000256" key="4">
    <source>
        <dbReference type="ARBA" id="ARBA00022737"/>
    </source>
</evidence>
<keyword evidence="9" id="KW-0472">Membrane</keyword>
<feature type="domain" description="Disease resistance N-terminal" evidence="11">
    <location>
        <begin position="5"/>
        <end position="91"/>
    </location>
</feature>
<feature type="domain" description="NB-ARC" evidence="10">
    <location>
        <begin position="160"/>
        <end position="328"/>
    </location>
</feature>
<dbReference type="InterPro" id="IPR032675">
    <property type="entry name" value="LRR_dom_sf"/>
</dbReference>
<dbReference type="InterPro" id="IPR058922">
    <property type="entry name" value="WHD_DRP"/>
</dbReference>
<accession>A0A9Q1MRQ6</accession>
<dbReference type="Proteomes" id="UP001152561">
    <property type="component" value="Unassembled WGS sequence"/>
</dbReference>
<evidence type="ECO:0000256" key="8">
    <source>
        <dbReference type="ARBA" id="ARBA00023054"/>
    </source>
</evidence>
<keyword evidence="3" id="KW-0433">Leucine-rich repeat</keyword>
<dbReference type="SUPFAM" id="SSF52058">
    <property type="entry name" value="L domain-like"/>
    <property type="match status" value="1"/>
</dbReference>
<evidence type="ECO:0000256" key="9">
    <source>
        <dbReference type="ARBA" id="ARBA00023136"/>
    </source>
</evidence>
<keyword evidence="14" id="KW-1185">Reference proteome</keyword>
<keyword evidence="5" id="KW-0547">Nucleotide-binding</keyword>
<dbReference type="Pfam" id="PF23559">
    <property type="entry name" value="WHD_DRP"/>
    <property type="match status" value="1"/>
</dbReference>
<gene>
    <name evidence="13" type="ORF">K7X08_031469</name>
</gene>
<evidence type="ECO:0000313" key="13">
    <source>
        <dbReference type="EMBL" id="KAJ8563017.1"/>
    </source>
</evidence>
<evidence type="ECO:0000259" key="12">
    <source>
        <dbReference type="Pfam" id="PF23559"/>
    </source>
</evidence>
<dbReference type="EMBL" id="JAJAGQ010000005">
    <property type="protein sequence ID" value="KAJ8563017.1"/>
    <property type="molecule type" value="Genomic_DNA"/>
</dbReference>
<dbReference type="PRINTS" id="PR00364">
    <property type="entry name" value="DISEASERSIST"/>
</dbReference>